<sequence length="119" mass="12281">MRFLIRLAFGLGLLFLIIPFEKDGPAPAESASKPVPAEPVGSLQLFSAASEAMRDIAGICDRRPDVCVTAKAMFATLAAHAAEILHSAPAPADQGSRHPVPDAPIPAGQGKKAGSDISP</sequence>
<organism evidence="2 3">
    <name type="scientific">Chelativorans petroleitrophicus</name>
    <dbReference type="NCBI Taxonomy" id="2975484"/>
    <lineage>
        <taxon>Bacteria</taxon>
        <taxon>Pseudomonadati</taxon>
        <taxon>Pseudomonadota</taxon>
        <taxon>Alphaproteobacteria</taxon>
        <taxon>Hyphomicrobiales</taxon>
        <taxon>Phyllobacteriaceae</taxon>
        <taxon>Chelativorans</taxon>
    </lineage>
</organism>
<protein>
    <submittedName>
        <fullName evidence="2">DUF5330 domain-containing protein</fullName>
    </submittedName>
</protein>
<proteinExistence type="predicted"/>
<gene>
    <name evidence="2" type="ORF">NYR54_15330</name>
</gene>
<dbReference type="AlphaFoldDB" id="A0A9X2XBI7"/>
<feature type="region of interest" description="Disordered" evidence="1">
    <location>
        <begin position="88"/>
        <end position="119"/>
    </location>
</feature>
<dbReference type="Pfam" id="PF17264">
    <property type="entry name" value="DUF5330"/>
    <property type="match status" value="1"/>
</dbReference>
<dbReference type="InterPro" id="IPR035220">
    <property type="entry name" value="DUF5330"/>
</dbReference>
<keyword evidence="3" id="KW-1185">Reference proteome</keyword>
<evidence type="ECO:0000256" key="1">
    <source>
        <dbReference type="SAM" id="MobiDB-lite"/>
    </source>
</evidence>
<evidence type="ECO:0000313" key="3">
    <source>
        <dbReference type="Proteomes" id="UP001149009"/>
    </source>
</evidence>
<reference evidence="2" key="1">
    <citation type="submission" date="2022-08" db="EMBL/GenBank/DDBJ databases">
        <title>Chelativorans sichuanense sp. nov., a paraffin oil-degrading bacterium isolated from a mixture of oil-based drill cuttings and paddy soil.</title>
        <authorList>
            <person name="Yu J."/>
            <person name="Liu H."/>
            <person name="Chen Q."/>
        </authorList>
    </citation>
    <scope>NUCLEOTIDE SEQUENCE</scope>
    <source>
        <strain evidence="2">SCAU 2101</strain>
    </source>
</reference>
<evidence type="ECO:0000313" key="2">
    <source>
        <dbReference type="EMBL" id="MCT8991649.1"/>
    </source>
</evidence>
<dbReference type="RefSeq" id="WP_261516575.1">
    <property type="nucleotide sequence ID" value="NZ_JAODNV010000017.1"/>
</dbReference>
<accession>A0A9X2XBI7</accession>
<name>A0A9X2XBI7_9HYPH</name>
<dbReference type="EMBL" id="JAODNV010000017">
    <property type="protein sequence ID" value="MCT8991649.1"/>
    <property type="molecule type" value="Genomic_DNA"/>
</dbReference>
<dbReference type="Proteomes" id="UP001149009">
    <property type="component" value="Unassembled WGS sequence"/>
</dbReference>
<comment type="caution">
    <text evidence="2">The sequence shown here is derived from an EMBL/GenBank/DDBJ whole genome shotgun (WGS) entry which is preliminary data.</text>
</comment>